<dbReference type="EMBL" id="PDCK01000042">
    <property type="protein sequence ID" value="PRQ38949.1"/>
    <property type="molecule type" value="Genomic_DNA"/>
</dbReference>
<dbReference type="AlphaFoldDB" id="A0A2P6QXW7"/>
<protein>
    <submittedName>
        <fullName evidence="2">Putative F-box associated interaction domain-containing protein</fullName>
    </submittedName>
</protein>
<comment type="caution">
    <text evidence="2">The sequence shown here is derived from an EMBL/GenBank/DDBJ whole genome shotgun (WGS) entry which is preliminary data.</text>
</comment>
<dbReference type="Pfam" id="PF07734">
    <property type="entry name" value="FBA_1"/>
    <property type="match status" value="1"/>
</dbReference>
<evidence type="ECO:0000259" key="1">
    <source>
        <dbReference type="Pfam" id="PF07734"/>
    </source>
</evidence>
<feature type="domain" description="F-box associated beta-propeller type 1" evidence="1">
    <location>
        <begin position="7"/>
        <end position="154"/>
    </location>
</feature>
<reference evidence="2 3" key="1">
    <citation type="journal article" date="2018" name="Nat. Genet.">
        <title>The Rosa genome provides new insights in the design of modern roses.</title>
        <authorList>
            <person name="Bendahmane M."/>
        </authorList>
    </citation>
    <scope>NUCLEOTIDE SEQUENCE [LARGE SCALE GENOMIC DNA]</scope>
    <source>
        <strain evidence="3">cv. Old Blush</strain>
    </source>
</reference>
<gene>
    <name evidence="2" type="ORF">RchiOBHm_Chr4g0419621</name>
</gene>
<keyword evidence="3" id="KW-1185">Reference proteome</keyword>
<evidence type="ECO:0000313" key="3">
    <source>
        <dbReference type="Proteomes" id="UP000238479"/>
    </source>
</evidence>
<proteinExistence type="predicted"/>
<sequence>MVPFNSFLHGALHWVPYSFDGSQFIQSFNFEAEQFRPLAPPFKGHLKLSQHYNHLKLGVLKGCLFLCVLGAHNSEFDMWVMKDYGVQESWTKILVIENLFPWVGHVLHNAYEPIVFFNDGEILMTYKDRVVVRYNQETKTVSRTGIIQTQSRFRAIAYCPCFVSLPDVSNGEEVIRVRDNNKFEEMFAKGSYNCAGSSKSADHK</sequence>
<name>A0A2P6QXW7_ROSCH</name>
<evidence type="ECO:0000313" key="2">
    <source>
        <dbReference type="EMBL" id="PRQ38949.1"/>
    </source>
</evidence>
<dbReference type="NCBIfam" id="TIGR01640">
    <property type="entry name" value="F_box_assoc_1"/>
    <property type="match status" value="1"/>
</dbReference>
<dbReference type="Proteomes" id="UP000238479">
    <property type="component" value="Chromosome 4"/>
</dbReference>
<dbReference type="Gramene" id="PRQ38949">
    <property type="protein sequence ID" value="PRQ38949"/>
    <property type="gene ID" value="RchiOBHm_Chr4g0419621"/>
</dbReference>
<organism evidence="2 3">
    <name type="scientific">Rosa chinensis</name>
    <name type="common">China rose</name>
    <dbReference type="NCBI Taxonomy" id="74649"/>
    <lineage>
        <taxon>Eukaryota</taxon>
        <taxon>Viridiplantae</taxon>
        <taxon>Streptophyta</taxon>
        <taxon>Embryophyta</taxon>
        <taxon>Tracheophyta</taxon>
        <taxon>Spermatophyta</taxon>
        <taxon>Magnoliopsida</taxon>
        <taxon>eudicotyledons</taxon>
        <taxon>Gunneridae</taxon>
        <taxon>Pentapetalae</taxon>
        <taxon>rosids</taxon>
        <taxon>fabids</taxon>
        <taxon>Rosales</taxon>
        <taxon>Rosaceae</taxon>
        <taxon>Rosoideae</taxon>
        <taxon>Rosoideae incertae sedis</taxon>
        <taxon>Rosa</taxon>
    </lineage>
</organism>
<accession>A0A2P6QXW7</accession>
<dbReference type="InterPro" id="IPR017451">
    <property type="entry name" value="F-box-assoc_interact_dom"/>
</dbReference>
<dbReference type="InterPro" id="IPR006527">
    <property type="entry name" value="F-box-assoc_dom_typ1"/>
</dbReference>